<organism evidence="2 3">
    <name type="scientific">Entomortierella parvispora</name>
    <dbReference type="NCBI Taxonomy" id="205924"/>
    <lineage>
        <taxon>Eukaryota</taxon>
        <taxon>Fungi</taxon>
        <taxon>Fungi incertae sedis</taxon>
        <taxon>Mucoromycota</taxon>
        <taxon>Mortierellomycotina</taxon>
        <taxon>Mortierellomycetes</taxon>
        <taxon>Mortierellales</taxon>
        <taxon>Mortierellaceae</taxon>
        <taxon>Entomortierella</taxon>
    </lineage>
</organism>
<reference evidence="2" key="1">
    <citation type="submission" date="2021-11" db="EMBL/GenBank/DDBJ databases">
        <authorList>
            <person name="Herlambang A."/>
            <person name="Guo Y."/>
            <person name="Takashima Y."/>
            <person name="Nishizawa T."/>
        </authorList>
    </citation>
    <scope>NUCLEOTIDE SEQUENCE</scope>
    <source>
        <strain evidence="2">E1425</strain>
    </source>
</reference>
<evidence type="ECO:0000256" key="1">
    <source>
        <dbReference type="SAM" id="MobiDB-lite"/>
    </source>
</evidence>
<name>A0A9P3HJ68_9FUNG</name>
<comment type="caution">
    <text evidence="2">The sequence shown here is derived from an EMBL/GenBank/DDBJ whole genome shotgun (WGS) entry which is preliminary data.</text>
</comment>
<dbReference type="EMBL" id="BQFW01000013">
    <property type="protein sequence ID" value="GJJ77616.1"/>
    <property type="molecule type" value="Genomic_DNA"/>
</dbReference>
<feature type="compositionally biased region" description="Acidic residues" evidence="1">
    <location>
        <begin position="551"/>
        <end position="561"/>
    </location>
</feature>
<dbReference type="OrthoDB" id="2427805at2759"/>
<protein>
    <submittedName>
        <fullName evidence="2">Uncharacterized protein</fullName>
    </submittedName>
</protein>
<feature type="region of interest" description="Disordered" evidence="1">
    <location>
        <begin position="76"/>
        <end position="150"/>
    </location>
</feature>
<dbReference type="AlphaFoldDB" id="A0A9P3HJ68"/>
<sequence>MHSKFSVEWAEWMKYLKTSKYAHVQRRAVAASTLTVDDIFKFYKDRVLDNHELGILGETSGQVVNVAHHLGSVLQERHRPPSRTSSINSELLTLPPGENDLDADTSANHAMKNQAVRSKGKAVAGPYTADQTKSALNPDTKKRSGKQTKAVQLTKKRKVANDNLKAARLDLHTESRKRRYDLLDKDRFWRLSSGRAVETVLFQASIQHGATASICSYVVDVTCRTTKALFRNDEWNEIVAMSHFELPQIPRPTLLFLEKLRKSIVSGVHPNYVPLPDPNTMDAKDIMDCILAQKTAAEWYFLYHKEPSPFTIDDLSEAWWARESWAALHDFLHDLPSIFMVDGEKRGLDSSRRRNMGRQYNPEEPARKRIGRKLDLICRDEELLHDWMVIERMRHWDPQSTKLLREFWCDVLRETVTIAHNRMFEVPATFRHSCTFFGGYTGDTGFGFLQIHPATESSYVLLLDRQPHYTLPRKIGEMREPFQGLVKLLRIRTATKSTIELYRELLLPQSSPDGDTGQNEEDEENVDLGWMTNDPVEQFDANNVVVSSPLDPDDFPPEFESDPGSASENN</sequence>
<evidence type="ECO:0000313" key="2">
    <source>
        <dbReference type="EMBL" id="GJJ77616.1"/>
    </source>
</evidence>
<proteinExistence type="predicted"/>
<feature type="compositionally biased region" description="Polar residues" evidence="1">
    <location>
        <begin position="508"/>
        <end position="517"/>
    </location>
</feature>
<accession>A0A9P3HJ68</accession>
<reference evidence="2" key="2">
    <citation type="journal article" date="2022" name="Microbiol. Resour. Announc.">
        <title>Whole-Genome Sequence of Entomortierella parvispora E1425, a Mucoromycotan Fungus Associated with Burkholderiaceae-Related Endosymbiotic Bacteria.</title>
        <authorList>
            <person name="Herlambang A."/>
            <person name="Guo Y."/>
            <person name="Takashima Y."/>
            <person name="Narisawa K."/>
            <person name="Ohta H."/>
            <person name="Nishizawa T."/>
        </authorList>
    </citation>
    <scope>NUCLEOTIDE SEQUENCE</scope>
    <source>
        <strain evidence="2">E1425</strain>
    </source>
</reference>
<dbReference type="Proteomes" id="UP000827284">
    <property type="component" value="Unassembled WGS sequence"/>
</dbReference>
<keyword evidence="3" id="KW-1185">Reference proteome</keyword>
<gene>
    <name evidence="2" type="ORF">EMPS_09975</name>
</gene>
<feature type="compositionally biased region" description="Polar residues" evidence="1">
    <location>
        <begin position="82"/>
        <end position="91"/>
    </location>
</feature>
<evidence type="ECO:0000313" key="3">
    <source>
        <dbReference type="Proteomes" id="UP000827284"/>
    </source>
</evidence>
<feature type="region of interest" description="Disordered" evidence="1">
    <location>
        <begin position="508"/>
        <end position="570"/>
    </location>
</feature>